<accession>A0A288QY25</accession>
<gene>
    <name evidence="1" type="ORF">DFP99_1544</name>
</gene>
<proteinExistence type="predicted"/>
<organism evidence="1 2">
    <name type="scientific">Weissella soli</name>
    <dbReference type="NCBI Taxonomy" id="155866"/>
    <lineage>
        <taxon>Bacteria</taxon>
        <taxon>Bacillati</taxon>
        <taxon>Bacillota</taxon>
        <taxon>Bacilli</taxon>
        <taxon>Lactobacillales</taxon>
        <taxon>Lactobacillaceae</taxon>
        <taxon>Weissella</taxon>
    </lineage>
</organism>
<dbReference type="KEGG" id="wso:WSWS_01480"/>
<dbReference type="AlphaFoldDB" id="A0A288QY25"/>
<protein>
    <submittedName>
        <fullName evidence="1">Uncharacterized protein</fullName>
    </submittedName>
</protein>
<evidence type="ECO:0000313" key="1">
    <source>
        <dbReference type="EMBL" id="RDL01073.1"/>
    </source>
</evidence>
<reference evidence="1 2" key="1">
    <citation type="submission" date="2018-07" db="EMBL/GenBank/DDBJ databases">
        <title>Genomic Encyclopedia of Type Strains, Phase III (KMG-III): the genomes of soil and plant-associated and newly described type strains.</title>
        <authorList>
            <person name="Whitman W."/>
        </authorList>
    </citation>
    <scope>NUCLEOTIDE SEQUENCE [LARGE SCALE GENOMIC DNA]</scope>
    <source>
        <strain evidence="1 2">CECT 7031</strain>
    </source>
</reference>
<dbReference type="EMBL" id="QRAS01000005">
    <property type="protein sequence ID" value="RDL01073.1"/>
    <property type="molecule type" value="Genomic_DNA"/>
</dbReference>
<name>A0A288QY25_9LACO</name>
<comment type="caution">
    <text evidence="1">The sequence shown here is derived from an EMBL/GenBank/DDBJ whole genome shotgun (WGS) entry which is preliminary data.</text>
</comment>
<sequence length="82" mass="9282">MNKPPCVGFAPTHGGFVMFSKEIQMVAVTEYLFGVPQSVPRRKYQITGSVTLYNWVESIKFLGLEGVKNPNQYRNSPNQWAT</sequence>
<evidence type="ECO:0000313" key="2">
    <source>
        <dbReference type="Proteomes" id="UP000254912"/>
    </source>
</evidence>
<dbReference type="Proteomes" id="UP000254912">
    <property type="component" value="Unassembled WGS sequence"/>
</dbReference>
<keyword evidence="2" id="KW-1185">Reference proteome</keyword>